<dbReference type="EMBL" id="CAJNNW010024640">
    <property type="protein sequence ID" value="CAE8673509.1"/>
    <property type="molecule type" value="Genomic_DNA"/>
</dbReference>
<keyword evidence="1" id="KW-0436">Ligase</keyword>
<feature type="non-terminal residue" evidence="6">
    <location>
        <position position="1"/>
    </location>
</feature>
<dbReference type="Proteomes" id="UP000626109">
    <property type="component" value="Unassembled WGS sequence"/>
</dbReference>
<evidence type="ECO:0000313" key="7">
    <source>
        <dbReference type="Proteomes" id="UP000626109"/>
    </source>
</evidence>
<evidence type="ECO:0000256" key="3">
    <source>
        <dbReference type="ARBA" id="ARBA00022840"/>
    </source>
</evidence>
<keyword evidence="2 4" id="KW-0547">Nucleotide-binding</keyword>
<gene>
    <name evidence="6" type="ORF">PGLA2088_LOCUS18572</name>
</gene>
<feature type="domain" description="ATP-grasp" evidence="5">
    <location>
        <begin position="28"/>
        <end position="245"/>
    </location>
</feature>
<accession>A0A813JBH2</accession>
<dbReference type="InterPro" id="IPR011761">
    <property type="entry name" value="ATP-grasp"/>
</dbReference>
<evidence type="ECO:0000313" key="6">
    <source>
        <dbReference type="EMBL" id="CAE8673509.1"/>
    </source>
</evidence>
<evidence type="ECO:0000259" key="5">
    <source>
        <dbReference type="PROSITE" id="PS50975"/>
    </source>
</evidence>
<dbReference type="AlphaFoldDB" id="A0A813JBH2"/>
<reference evidence="6" key="1">
    <citation type="submission" date="2021-02" db="EMBL/GenBank/DDBJ databases">
        <authorList>
            <person name="Dougan E. K."/>
            <person name="Rhodes N."/>
            <person name="Thang M."/>
            <person name="Chan C."/>
        </authorList>
    </citation>
    <scope>NUCLEOTIDE SEQUENCE</scope>
</reference>
<evidence type="ECO:0000256" key="4">
    <source>
        <dbReference type="PROSITE-ProRule" id="PRU00409"/>
    </source>
</evidence>
<evidence type="ECO:0000256" key="1">
    <source>
        <dbReference type="ARBA" id="ARBA00022598"/>
    </source>
</evidence>
<dbReference type="PROSITE" id="PS50975">
    <property type="entry name" value="ATP_GRASP"/>
    <property type="match status" value="1"/>
</dbReference>
<evidence type="ECO:0000256" key="2">
    <source>
        <dbReference type="ARBA" id="ARBA00022741"/>
    </source>
</evidence>
<comment type="caution">
    <text evidence="6">The sequence shown here is derived from an EMBL/GenBank/DDBJ whole genome shotgun (WGS) entry which is preliminary data.</text>
</comment>
<dbReference type="GO" id="GO:0046872">
    <property type="term" value="F:metal ion binding"/>
    <property type="evidence" value="ECO:0007669"/>
    <property type="project" value="InterPro"/>
</dbReference>
<proteinExistence type="predicted"/>
<dbReference type="PANTHER" id="PTHR43585">
    <property type="entry name" value="FUMIPYRROLE BIOSYNTHESIS PROTEIN C"/>
    <property type="match status" value="1"/>
</dbReference>
<dbReference type="GO" id="GO:0016874">
    <property type="term" value="F:ligase activity"/>
    <property type="evidence" value="ECO:0007669"/>
    <property type="project" value="UniProtKB-KW"/>
</dbReference>
<keyword evidence="3 4" id="KW-0067">ATP-binding</keyword>
<dbReference type="Pfam" id="PF13535">
    <property type="entry name" value="ATP-grasp_4"/>
    <property type="match status" value="1"/>
</dbReference>
<protein>
    <recommendedName>
        <fullName evidence="5">ATP-grasp domain-containing protein</fullName>
    </recommendedName>
</protein>
<sequence length="346" mass="36742">VSRLAEALGLPGHRPAAVDSARNKHQTRAALKAAGLPTPKNFLLQSMDQIPEAARQVGFPAVLKPVSGAASLGVKKVLCEKDMASTYQEIVTELSSLVLSSGALIQGPADGSGIKASNNCDMTVLMEQFLDGVEVDVDVVMSEGQHRYACVSDNGPTLEPYFNETWAVCPSLLPKDRQVALRELAVASVKACGFTSGVFHVECKFTSNGPHLIEVNARMGGGQVYECNLQTWGVCLVEETLIASLGIPARPMVPKTPLTACAYCYVNAMKSGTVVDVSGLEALRLRPGVVWAKPLTKVGAKAVGPQDGLPTWLCDLFVAQPTAKAALQFLQALEAEEPVKVDTDLK</sequence>
<dbReference type="GO" id="GO:0005524">
    <property type="term" value="F:ATP binding"/>
    <property type="evidence" value="ECO:0007669"/>
    <property type="project" value="UniProtKB-UniRule"/>
</dbReference>
<organism evidence="6 7">
    <name type="scientific">Polarella glacialis</name>
    <name type="common">Dinoflagellate</name>
    <dbReference type="NCBI Taxonomy" id="89957"/>
    <lineage>
        <taxon>Eukaryota</taxon>
        <taxon>Sar</taxon>
        <taxon>Alveolata</taxon>
        <taxon>Dinophyceae</taxon>
        <taxon>Suessiales</taxon>
        <taxon>Suessiaceae</taxon>
        <taxon>Polarella</taxon>
    </lineage>
</organism>
<dbReference type="Gene3D" id="3.30.470.20">
    <property type="entry name" value="ATP-grasp fold, B domain"/>
    <property type="match status" value="1"/>
</dbReference>
<dbReference type="SUPFAM" id="SSF56059">
    <property type="entry name" value="Glutathione synthetase ATP-binding domain-like"/>
    <property type="match status" value="1"/>
</dbReference>
<dbReference type="PANTHER" id="PTHR43585:SF2">
    <property type="entry name" value="ATP-GRASP ENZYME FSQD"/>
    <property type="match status" value="1"/>
</dbReference>
<dbReference type="InterPro" id="IPR052032">
    <property type="entry name" value="ATP-dep_AA_Ligase"/>
</dbReference>
<name>A0A813JBH2_POLGL</name>